<feature type="compositionally biased region" description="Basic and acidic residues" evidence="1">
    <location>
        <begin position="16"/>
        <end position="25"/>
    </location>
</feature>
<dbReference type="EMBL" id="JAOQKE010000010">
    <property type="protein sequence ID" value="MCU6725521.1"/>
    <property type="molecule type" value="Genomic_DNA"/>
</dbReference>
<evidence type="ECO:0000256" key="1">
    <source>
        <dbReference type="SAM" id="MobiDB-lite"/>
    </source>
</evidence>
<dbReference type="RefSeq" id="WP_262654784.1">
    <property type="nucleotide sequence ID" value="NZ_JAOQKE010000010.1"/>
</dbReference>
<organism evidence="2 3">
    <name type="scientific">Muricoprocola aceti</name>
    <dbReference type="NCBI Taxonomy" id="2981772"/>
    <lineage>
        <taxon>Bacteria</taxon>
        <taxon>Bacillati</taxon>
        <taxon>Bacillota</taxon>
        <taxon>Clostridia</taxon>
        <taxon>Lachnospirales</taxon>
        <taxon>Lachnospiraceae</taxon>
        <taxon>Muricoprocola</taxon>
    </lineage>
</organism>
<sequence length="54" mass="6159">MDYQMTLPKGGSITLEESKPEDTGKNRMRMYTFYEGVRSAGRRKPDGADEEKIS</sequence>
<dbReference type="Proteomes" id="UP001652338">
    <property type="component" value="Unassembled WGS sequence"/>
</dbReference>
<evidence type="ECO:0000313" key="3">
    <source>
        <dbReference type="Proteomes" id="UP001652338"/>
    </source>
</evidence>
<evidence type="ECO:0000313" key="2">
    <source>
        <dbReference type="EMBL" id="MCU6725521.1"/>
    </source>
</evidence>
<accession>A0ABT2SM16</accession>
<comment type="caution">
    <text evidence="2">The sequence shown here is derived from an EMBL/GenBank/DDBJ whole genome shotgun (WGS) entry which is preliminary data.</text>
</comment>
<name>A0ABT2SM16_9FIRM</name>
<protein>
    <submittedName>
        <fullName evidence="2">Uncharacterized protein</fullName>
    </submittedName>
</protein>
<gene>
    <name evidence="2" type="ORF">OCV47_09190</name>
</gene>
<proteinExistence type="predicted"/>
<reference evidence="2 3" key="1">
    <citation type="journal article" date="2021" name="ISME Commun">
        <title>Automated analysis of genomic sequences facilitates high-throughput and comprehensive description of bacteria.</title>
        <authorList>
            <person name="Hitch T.C.A."/>
        </authorList>
    </citation>
    <scope>NUCLEOTIDE SEQUENCE [LARGE SCALE GENOMIC DNA]</scope>
    <source>
        <strain evidence="2 3">Sanger_29</strain>
    </source>
</reference>
<keyword evidence="3" id="KW-1185">Reference proteome</keyword>
<feature type="region of interest" description="Disordered" evidence="1">
    <location>
        <begin position="1"/>
        <end position="27"/>
    </location>
</feature>